<dbReference type="Proteomes" id="UP000003438">
    <property type="component" value="Unassembled WGS sequence"/>
</dbReference>
<proteinExistence type="predicted"/>
<dbReference type="HOGENOM" id="CLU_009273_4_4_9"/>
<dbReference type="PROSITE" id="PS51918">
    <property type="entry name" value="RADICAL_SAM"/>
    <property type="match status" value="1"/>
</dbReference>
<dbReference type="PANTHER" id="PTHR11228">
    <property type="entry name" value="RADICAL SAM DOMAIN PROTEIN"/>
    <property type="match status" value="1"/>
</dbReference>
<gene>
    <name evidence="6" type="ORF">SUBVAR_07187</name>
</gene>
<dbReference type="Gene3D" id="3.20.20.70">
    <property type="entry name" value="Aldolase class I"/>
    <property type="match status" value="1"/>
</dbReference>
<protein>
    <submittedName>
        <fullName evidence="6">Radical SAM domain protein</fullName>
    </submittedName>
</protein>
<dbReference type="NCBIfam" id="TIGR04085">
    <property type="entry name" value="rSAM_more_4Fe4S"/>
    <property type="match status" value="1"/>
</dbReference>
<dbReference type="InterPro" id="IPR058240">
    <property type="entry name" value="rSAM_sf"/>
</dbReference>
<sequence>MEEEKEVEISEDKVYNLPPFQIVKYKDQYLAIATELAIWVVLTNENQLTIFKMLQKGTTVGKILNEYETDQEDIAYVLTQIEAKKIESAITKSAFSNTKLHLHVTNQCNMRCPHCYMKSGNAYNDELSTDEIKSLCDQFYHAGGTDVFLTGGEPTVRPDFFELVEYISRLGMKVSIYSNGLFWNEERVRRLASQNVDCIQISIDGYDEESNSLVRGKNAFERALNAVALFVKYRIFVKIAVTPPYEVICAHSAEYIRFSRKLLEKYGKEAIQIDYSYFLMPGRNLSAEVVAERKTEYYALVDQVVTGIYGDTAEDSFVSNVSEGICDSCGYGGLNVMANGDFYFCDRIPDVAKIGNIRDMPFEEIHALMQAAQQAGKIDNFKPCNTCALKYICGGGCRAEHFRQFTKLHDISNINFDHIEPRTCSQENKEKFYELMLKTNERFFC</sequence>
<dbReference type="STRING" id="411471.SUBVAR_07187"/>
<reference evidence="6" key="1">
    <citation type="submission" date="2009-12" db="EMBL/GenBank/DDBJ databases">
        <authorList>
            <person name="Weinstock G."/>
            <person name="Sodergren E."/>
            <person name="Clifton S."/>
            <person name="Fulton L."/>
            <person name="Fulton B."/>
            <person name="Courtney L."/>
            <person name="Fronick C."/>
            <person name="Harrison M."/>
            <person name="Strong C."/>
            <person name="Farmer C."/>
            <person name="Delahaunty K."/>
            <person name="Markovic C."/>
            <person name="Hall O."/>
            <person name="Minx P."/>
            <person name="Tomlinson C."/>
            <person name="Mitreva M."/>
            <person name="Nelson J."/>
            <person name="Hou S."/>
            <person name="Wollam A."/>
            <person name="Pepin K.H."/>
            <person name="Johnson M."/>
            <person name="Bhonagiri V."/>
            <person name="Nash W.E."/>
            <person name="Warren W."/>
            <person name="Chinwalla A."/>
            <person name="Mardis E.R."/>
            <person name="Wilson R.K."/>
        </authorList>
    </citation>
    <scope>NUCLEOTIDE SEQUENCE [LARGE SCALE GENOMIC DNA]</scope>
    <source>
        <strain evidence="6">DSM 15176</strain>
    </source>
</reference>
<dbReference type="Pfam" id="PF04055">
    <property type="entry name" value="Radical_SAM"/>
    <property type="match status" value="1"/>
</dbReference>
<dbReference type="SFLD" id="SFLDS00029">
    <property type="entry name" value="Radical_SAM"/>
    <property type="match status" value="1"/>
</dbReference>
<dbReference type="RefSeq" id="WP_007048532.1">
    <property type="nucleotide sequence ID" value="NZ_GG704771.1"/>
</dbReference>
<dbReference type="InterPro" id="IPR007197">
    <property type="entry name" value="rSAM"/>
</dbReference>
<dbReference type="InterPro" id="IPR050377">
    <property type="entry name" value="Radical_SAM_PqqE_MftC-like"/>
</dbReference>
<dbReference type="InterPro" id="IPR006638">
    <property type="entry name" value="Elp3/MiaA/NifB-like_rSAM"/>
</dbReference>
<evidence type="ECO:0000256" key="2">
    <source>
        <dbReference type="ARBA" id="ARBA00022723"/>
    </source>
</evidence>
<dbReference type="SMART" id="SM00729">
    <property type="entry name" value="Elp3"/>
    <property type="match status" value="1"/>
</dbReference>
<dbReference type="InterPro" id="IPR023885">
    <property type="entry name" value="4Fe4S-binding_SPASM_dom"/>
</dbReference>
<dbReference type="OrthoDB" id="1854625at2"/>
<keyword evidence="2" id="KW-0479">Metal-binding</keyword>
<dbReference type="GO" id="GO:0051536">
    <property type="term" value="F:iron-sulfur cluster binding"/>
    <property type="evidence" value="ECO:0007669"/>
    <property type="project" value="UniProtKB-KW"/>
</dbReference>
<dbReference type="GO" id="GO:0003824">
    <property type="term" value="F:catalytic activity"/>
    <property type="evidence" value="ECO:0007669"/>
    <property type="project" value="InterPro"/>
</dbReference>
<dbReference type="InterPro" id="IPR013785">
    <property type="entry name" value="Aldolase_TIM"/>
</dbReference>
<dbReference type="PANTHER" id="PTHR11228:SF7">
    <property type="entry name" value="PQQA PEPTIDE CYCLASE"/>
    <property type="match status" value="1"/>
</dbReference>
<dbReference type="AlphaFoldDB" id="D1PS04"/>
<name>D1PS04_9FIRM</name>
<dbReference type="Pfam" id="PF13186">
    <property type="entry name" value="SPASM"/>
    <property type="match status" value="1"/>
</dbReference>
<dbReference type="SUPFAM" id="SSF102114">
    <property type="entry name" value="Radical SAM enzymes"/>
    <property type="match status" value="1"/>
</dbReference>
<dbReference type="GO" id="GO:0046872">
    <property type="term" value="F:metal ion binding"/>
    <property type="evidence" value="ECO:0007669"/>
    <property type="project" value="UniProtKB-KW"/>
</dbReference>
<keyword evidence="3" id="KW-0408">Iron</keyword>
<evidence type="ECO:0000256" key="3">
    <source>
        <dbReference type="ARBA" id="ARBA00023004"/>
    </source>
</evidence>
<dbReference type="SFLD" id="SFLDG01067">
    <property type="entry name" value="SPASM/twitch_domain_containing"/>
    <property type="match status" value="1"/>
</dbReference>
<keyword evidence="7" id="KW-1185">Reference proteome</keyword>
<evidence type="ECO:0000313" key="6">
    <source>
        <dbReference type="EMBL" id="EFB74532.1"/>
    </source>
</evidence>
<evidence type="ECO:0000313" key="7">
    <source>
        <dbReference type="Proteomes" id="UP000003438"/>
    </source>
</evidence>
<accession>D1PS04</accession>
<evidence type="ECO:0000256" key="4">
    <source>
        <dbReference type="ARBA" id="ARBA00023014"/>
    </source>
</evidence>
<evidence type="ECO:0000256" key="1">
    <source>
        <dbReference type="ARBA" id="ARBA00022691"/>
    </source>
</evidence>
<keyword evidence="1" id="KW-0949">S-adenosyl-L-methionine</keyword>
<evidence type="ECO:0000259" key="5">
    <source>
        <dbReference type="PROSITE" id="PS51918"/>
    </source>
</evidence>
<keyword evidence="4" id="KW-0411">Iron-sulfur</keyword>
<comment type="caution">
    <text evidence="6">The sequence shown here is derived from an EMBL/GenBank/DDBJ whole genome shotgun (WGS) entry which is preliminary data.</text>
</comment>
<organism evidence="6 7">
    <name type="scientific">Subdoligranulum variabile DSM 15176</name>
    <dbReference type="NCBI Taxonomy" id="411471"/>
    <lineage>
        <taxon>Bacteria</taxon>
        <taxon>Bacillati</taxon>
        <taxon>Bacillota</taxon>
        <taxon>Clostridia</taxon>
        <taxon>Eubacteriales</taxon>
        <taxon>Oscillospiraceae</taxon>
        <taxon>Subdoligranulum</taxon>
    </lineage>
</organism>
<feature type="domain" description="Radical SAM core" evidence="5">
    <location>
        <begin position="94"/>
        <end position="311"/>
    </location>
</feature>
<dbReference type="SFLD" id="SFLDG01386">
    <property type="entry name" value="main_SPASM_domain-containing"/>
    <property type="match status" value="1"/>
</dbReference>
<dbReference type="CDD" id="cd01335">
    <property type="entry name" value="Radical_SAM"/>
    <property type="match status" value="1"/>
</dbReference>
<dbReference type="EMBL" id="ACBY02000068">
    <property type="protein sequence ID" value="EFB74532.1"/>
    <property type="molecule type" value="Genomic_DNA"/>
</dbReference>
<dbReference type="eggNOG" id="COG0535">
    <property type="taxonomic scope" value="Bacteria"/>
</dbReference>